<evidence type="ECO:0000256" key="6">
    <source>
        <dbReference type="ARBA" id="ARBA00023014"/>
    </source>
</evidence>
<evidence type="ECO:0000313" key="10">
    <source>
        <dbReference type="Proteomes" id="UP001157109"/>
    </source>
</evidence>
<dbReference type="InterPro" id="IPR033904">
    <property type="entry name" value="Trans_IPPS_HH"/>
</dbReference>
<comment type="pathway">
    <text evidence="1">Carotenoid biosynthesis; phytoene biosynthesis.</text>
</comment>
<reference evidence="9" key="3">
    <citation type="submission" date="2023-02" db="EMBL/GenBank/DDBJ databases">
        <authorList>
            <person name="Sun Q."/>
            <person name="Mori K."/>
        </authorList>
    </citation>
    <scope>NUCLEOTIDE SEQUENCE</scope>
    <source>
        <strain evidence="9">NBRC 105830</strain>
    </source>
</reference>
<reference evidence="9" key="1">
    <citation type="journal article" date="2014" name="Int. J. Syst. Evol. Microbiol.">
        <title>Complete genome of a new Firmicutes species belonging to the dominant human colonic microbiota ('Ruminococcus bicirculans') reveals two chromosomes and a selective capacity to utilize plant glucans.</title>
        <authorList>
            <consortium name="NISC Comparative Sequencing Program"/>
            <person name="Wegmann U."/>
            <person name="Louis P."/>
            <person name="Goesmann A."/>
            <person name="Henrissat B."/>
            <person name="Duncan S.H."/>
            <person name="Flint H.J."/>
        </authorList>
    </citation>
    <scope>NUCLEOTIDE SEQUENCE</scope>
    <source>
        <strain evidence="9">NBRC 105830</strain>
    </source>
</reference>
<dbReference type="SFLD" id="SFLDG01212">
    <property type="entry name" value="Phytoene_synthase_like"/>
    <property type="match status" value="1"/>
</dbReference>
<reference evidence="10" key="2">
    <citation type="journal article" date="2019" name="Int. J. Syst. Evol. Microbiol.">
        <title>The Global Catalogue of Microorganisms (GCM) 10K type strain sequencing project: providing services to taxonomists for standard genome sequencing and annotation.</title>
        <authorList>
            <consortium name="The Broad Institute Genomics Platform"/>
            <consortium name="The Broad Institute Genome Sequencing Center for Infectious Disease"/>
            <person name="Wu L."/>
            <person name="Ma J."/>
        </authorList>
    </citation>
    <scope>NUCLEOTIDE SEQUENCE [LARGE SCALE GENOMIC DNA]</scope>
    <source>
        <strain evidence="10">NBRC 105830</strain>
    </source>
</reference>
<feature type="domain" description="Rieske" evidence="7">
    <location>
        <begin position="335"/>
        <end position="423"/>
    </location>
</feature>
<dbReference type="SFLD" id="SFLDS00005">
    <property type="entry name" value="Isoprenoid_Synthase_Type_I"/>
    <property type="match status" value="1"/>
</dbReference>
<dbReference type="InterPro" id="IPR019845">
    <property type="entry name" value="Squalene/phytoene_synthase_CS"/>
</dbReference>
<evidence type="ECO:0000256" key="3">
    <source>
        <dbReference type="ARBA" id="ARBA00022714"/>
    </source>
</evidence>
<dbReference type="Pfam" id="PF19299">
    <property type="entry name" value="DUF5914"/>
    <property type="match status" value="1"/>
</dbReference>
<keyword evidence="6" id="KW-0411">Iron-sulfur</keyword>
<evidence type="ECO:0000256" key="4">
    <source>
        <dbReference type="ARBA" id="ARBA00022723"/>
    </source>
</evidence>
<evidence type="ECO:0000313" key="8">
    <source>
        <dbReference type="EMBL" id="GMA18035.1"/>
    </source>
</evidence>
<dbReference type="SUPFAM" id="SSF48576">
    <property type="entry name" value="Terpenoid synthases"/>
    <property type="match status" value="1"/>
</dbReference>
<evidence type="ECO:0000313" key="9">
    <source>
        <dbReference type="EMBL" id="GMA21746.1"/>
    </source>
</evidence>
<keyword evidence="5" id="KW-0408">Iron</keyword>
<dbReference type="SFLD" id="SFLDG01018">
    <property type="entry name" value="Squalene/Phytoene_Synthase_Lik"/>
    <property type="match status" value="1"/>
</dbReference>
<gene>
    <name evidence="8" type="ORF">GCM10025862_00560</name>
    <name evidence="9" type="ORF">GCM10025862_37670</name>
</gene>
<keyword evidence="3" id="KW-0001">2Fe-2S</keyword>
<dbReference type="EMBL" id="BSUJ01000001">
    <property type="protein sequence ID" value="GMA21746.1"/>
    <property type="molecule type" value="Genomic_DNA"/>
</dbReference>
<evidence type="ECO:0000256" key="2">
    <source>
        <dbReference type="ARBA" id="ARBA00022679"/>
    </source>
</evidence>
<keyword evidence="10" id="KW-1185">Reference proteome</keyword>
<dbReference type="PROSITE" id="PS51296">
    <property type="entry name" value="RIESKE"/>
    <property type="match status" value="1"/>
</dbReference>
<dbReference type="Gene3D" id="2.102.10.10">
    <property type="entry name" value="Rieske [2Fe-2S] iron-sulphur domain"/>
    <property type="match status" value="1"/>
</dbReference>
<comment type="caution">
    <text evidence="9">The sequence shown here is derived from an EMBL/GenBank/DDBJ whole genome shotgun (WGS) entry which is preliminary data.</text>
</comment>
<dbReference type="PROSITE" id="PS01045">
    <property type="entry name" value="SQUALEN_PHYTOEN_SYN_2"/>
    <property type="match status" value="1"/>
</dbReference>
<dbReference type="Pfam" id="PF00355">
    <property type="entry name" value="Rieske"/>
    <property type="match status" value="1"/>
</dbReference>
<dbReference type="CDD" id="cd00683">
    <property type="entry name" value="Trans_IPPS_HH"/>
    <property type="match status" value="1"/>
</dbReference>
<dbReference type="InterPro" id="IPR044843">
    <property type="entry name" value="Trans_IPPS_bact-type"/>
</dbReference>
<dbReference type="InterPro" id="IPR045612">
    <property type="entry name" value="DUF5914"/>
</dbReference>
<dbReference type="InterPro" id="IPR036922">
    <property type="entry name" value="Rieske_2Fe-2S_sf"/>
</dbReference>
<dbReference type="InterPro" id="IPR002060">
    <property type="entry name" value="Squ/phyt_synthse"/>
</dbReference>
<dbReference type="RefSeq" id="WP_241443624.1">
    <property type="nucleotide sequence ID" value="NZ_BSUJ01000001.1"/>
</dbReference>
<evidence type="ECO:0000256" key="1">
    <source>
        <dbReference type="ARBA" id="ARBA00004684"/>
    </source>
</evidence>
<dbReference type="PANTHER" id="PTHR31480">
    <property type="entry name" value="BIFUNCTIONAL LYCOPENE CYCLASE/PHYTOENE SYNTHASE"/>
    <property type="match status" value="1"/>
</dbReference>
<evidence type="ECO:0000259" key="7">
    <source>
        <dbReference type="PROSITE" id="PS51296"/>
    </source>
</evidence>
<dbReference type="Proteomes" id="UP001157109">
    <property type="component" value="Unassembled WGS sequence"/>
</dbReference>
<dbReference type="Pfam" id="PF00494">
    <property type="entry name" value="SQS_PSY"/>
    <property type="match status" value="1"/>
</dbReference>
<evidence type="ECO:0000256" key="5">
    <source>
        <dbReference type="ARBA" id="ARBA00023004"/>
    </source>
</evidence>
<name>A0ABQ6HTA0_9MICO</name>
<organism evidence="9 10">
    <name type="scientific">Arsenicicoccus piscis</name>
    <dbReference type="NCBI Taxonomy" id="673954"/>
    <lineage>
        <taxon>Bacteria</taxon>
        <taxon>Bacillati</taxon>
        <taxon>Actinomycetota</taxon>
        <taxon>Actinomycetes</taxon>
        <taxon>Micrococcales</taxon>
        <taxon>Intrasporangiaceae</taxon>
        <taxon>Arsenicicoccus</taxon>
    </lineage>
</organism>
<dbReference type="SUPFAM" id="SSF50022">
    <property type="entry name" value="ISP domain"/>
    <property type="match status" value="1"/>
</dbReference>
<dbReference type="InterPro" id="IPR017941">
    <property type="entry name" value="Rieske_2Fe-2S"/>
</dbReference>
<dbReference type="EMBL" id="BSUJ01000001">
    <property type="protein sequence ID" value="GMA18035.1"/>
    <property type="molecule type" value="Genomic_DNA"/>
</dbReference>
<proteinExistence type="predicted"/>
<keyword evidence="4" id="KW-0479">Metal-binding</keyword>
<protein>
    <recommendedName>
        <fullName evidence="7">Rieske domain-containing protein</fullName>
    </recommendedName>
</protein>
<sequence>MTAETASNDVLAQGYRRARAITRQHATTYFWGTQLLDSAKRPHVYAVYALCRLADDIVDNPPTPGIDAATALRDFHERFMEHVRGQDATDPVLAAAANTVDVTGIPLACFDRFFAAMTLDLTQTTWDSWEHLRDEYMEGSAAVIGEMMLPVLRPLTPQALHPARNLGLAFQLTNFLRDVGEDLDRGRLYLPADELAAFGVDPWARSVTPQWKAFLAKQIQRNRALYADAETGVAMLPPDAARCVGAAIAMYRRILVEIEDADYDVFTRRVRVPGARKTALVTTRLARSALPDIDSPLRVSHQPPPQQLESTWREAMIPRIEEALRRSQQRDPGGWHVIGASTDIGRARSELRVISGREITVWRDGAGALRAGPGACPHMGAALQHCPVAGDQILCRWHGLALPHRGLGWQPIPAYDDGVLVWVNLPTPGEVTTSAPVVAARPPLDRSVIAVVARPAVCEPQDIVANRLDPWHGSWLHPQAFSHLRVDEAASTPDRLVTEVTFRLGHRFGVPVVAEFSCPDARTIAMHITDGEGTGSVVETHATALGTAHDGLPRTMMTEATIAYSPRRGFQASRPAAPLIAAGMRQVARRLWDDDLAYAQRRYLIRRSADF</sequence>
<dbReference type="InterPro" id="IPR008949">
    <property type="entry name" value="Isoprenoid_synthase_dom_sf"/>
</dbReference>
<accession>A0ABQ6HTA0</accession>
<dbReference type="Gene3D" id="1.10.600.10">
    <property type="entry name" value="Farnesyl Diphosphate Synthase"/>
    <property type="match status" value="1"/>
</dbReference>
<keyword evidence="2" id="KW-0808">Transferase</keyword>